<name>A0AAD5IG22_ACENE</name>
<dbReference type="AlphaFoldDB" id="A0AAD5IG22"/>
<reference evidence="2" key="1">
    <citation type="journal article" date="2022" name="Plant J.">
        <title>Strategies of tolerance reflected in two North American maple genomes.</title>
        <authorList>
            <person name="McEvoy S.L."/>
            <person name="Sezen U.U."/>
            <person name="Trouern-Trend A."/>
            <person name="McMahon S.M."/>
            <person name="Schaberg P.G."/>
            <person name="Yang J."/>
            <person name="Wegrzyn J.L."/>
            <person name="Swenson N.G."/>
        </authorList>
    </citation>
    <scope>NUCLEOTIDE SEQUENCE</scope>
    <source>
        <strain evidence="2">91603</strain>
    </source>
</reference>
<accession>A0AAD5IG22</accession>
<protein>
    <submittedName>
        <fullName evidence="2">Uncharacterized protein</fullName>
    </submittedName>
</protein>
<keyword evidence="1" id="KW-0812">Transmembrane</keyword>
<reference evidence="2" key="2">
    <citation type="submission" date="2023-02" db="EMBL/GenBank/DDBJ databases">
        <authorList>
            <person name="Swenson N.G."/>
            <person name="Wegrzyn J.L."/>
            <person name="Mcevoy S.L."/>
        </authorList>
    </citation>
    <scope>NUCLEOTIDE SEQUENCE</scope>
    <source>
        <strain evidence="2">91603</strain>
        <tissue evidence="2">Leaf</tissue>
    </source>
</reference>
<sequence length="120" mass="13202">MLALDERTTKTKKEATRPRCWPFHRGLKQHSGSTVIAWMDVEKEASGWVGGFGAVKTGFGGAAGLMLALDERTSKTKKEASRRRCCPFHRGLKQHGGATVTAWMDANKEASGWVVLGWLD</sequence>
<evidence type="ECO:0000313" key="3">
    <source>
        <dbReference type="Proteomes" id="UP001064489"/>
    </source>
</evidence>
<proteinExistence type="predicted"/>
<gene>
    <name evidence="2" type="ORF">LWI28_019965</name>
</gene>
<dbReference type="EMBL" id="JAJSOW010000106">
    <property type="protein sequence ID" value="KAI9161706.1"/>
    <property type="molecule type" value="Genomic_DNA"/>
</dbReference>
<feature type="transmembrane region" description="Helical" evidence="1">
    <location>
        <begin position="48"/>
        <end position="69"/>
    </location>
</feature>
<organism evidence="2 3">
    <name type="scientific">Acer negundo</name>
    <name type="common">Box elder</name>
    <dbReference type="NCBI Taxonomy" id="4023"/>
    <lineage>
        <taxon>Eukaryota</taxon>
        <taxon>Viridiplantae</taxon>
        <taxon>Streptophyta</taxon>
        <taxon>Embryophyta</taxon>
        <taxon>Tracheophyta</taxon>
        <taxon>Spermatophyta</taxon>
        <taxon>Magnoliopsida</taxon>
        <taxon>eudicotyledons</taxon>
        <taxon>Gunneridae</taxon>
        <taxon>Pentapetalae</taxon>
        <taxon>rosids</taxon>
        <taxon>malvids</taxon>
        <taxon>Sapindales</taxon>
        <taxon>Sapindaceae</taxon>
        <taxon>Hippocastanoideae</taxon>
        <taxon>Acereae</taxon>
        <taxon>Acer</taxon>
    </lineage>
</organism>
<evidence type="ECO:0000256" key="1">
    <source>
        <dbReference type="SAM" id="Phobius"/>
    </source>
</evidence>
<keyword evidence="1" id="KW-0472">Membrane</keyword>
<keyword evidence="1" id="KW-1133">Transmembrane helix</keyword>
<comment type="caution">
    <text evidence="2">The sequence shown here is derived from an EMBL/GenBank/DDBJ whole genome shotgun (WGS) entry which is preliminary data.</text>
</comment>
<evidence type="ECO:0000313" key="2">
    <source>
        <dbReference type="EMBL" id="KAI9161706.1"/>
    </source>
</evidence>
<dbReference type="Proteomes" id="UP001064489">
    <property type="component" value="Chromosome 2"/>
</dbReference>
<keyword evidence="3" id="KW-1185">Reference proteome</keyword>